<feature type="non-terminal residue" evidence="4">
    <location>
        <position position="143"/>
    </location>
</feature>
<feature type="region of interest" description="Disordered" evidence="1">
    <location>
        <begin position="86"/>
        <end position="143"/>
    </location>
</feature>
<sequence length="143" mass="16151">ILIVFLSDCSHAPELDSDSYFLSVYESNTTSQRNLNSEDKRKKLLRNLKKAYGLEKEAYEEDIDIPNKRKYRDRADLRRIKVGSDVPVELPDAPPASVHRPISSENKGRKMLEKMGWKAGEGLGKEGSGLKEPVSMGNRSMVQ</sequence>
<protein>
    <submittedName>
        <fullName evidence="4">Angiogenic factor with G patch and FHA domains 1-like</fullName>
    </submittedName>
</protein>
<proteinExistence type="predicted"/>
<dbReference type="KEGG" id="aten:116288045"/>
<dbReference type="InterPro" id="IPR053027">
    <property type="entry name" value="AGGF1"/>
</dbReference>
<name>A0A6P8HD43_ACTTE</name>
<dbReference type="GeneID" id="116288045"/>
<dbReference type="GO" id="GO:0003676">
    <property type="term" value="F:nucleic acid binding"/>
    <property type="evidence" value="ECO:0007669"/>
    <property type="project" value="InterPro"/>
</dbReference>
<evidence type="ECO:0000259" key="2">
    <source>
        <dbReference type="PROSITE" id="PS50174"/>
    </source>
</evidence>
<dbReference type="PROSITE" id="PS50174">
    <property type="entry name" value="G_PATCH"/>
    <property type="match status" value="1"/>
</dbReference>
<evidence type="ECO:0000313" key="3">
    <source>
        <dbReference type="Proteomes" id="UP000515163"/>
    </source>
</evidence>
<accession>A0A6P8HD43</accession>
<evidence type="ECO:0000256" key="1">
    <source>
        <dbReference type="SAM" id="MobiDB-lite"/>
    </source>
</evidence>
<dbReference type="InParanoid" id="A0A6P8HD43"/>
<feature type="non-terminal residue" evidence="4">
    <location>
        <position position="1"/>
    </location>
</feature>
<dbReference type="Pfam" id="PF01585">
    <property type="entry name" value="G-patch"/>
    <property type="match status" value="1"/>
</dbReference>
<reference evidence="4" key="1">
    <citation type="submission" date="2025-08" db="UniProtKB">
        <authorList>
            <consortium name="RefSeq"/>
        </authorList>
    </citation>
    <scope>IDENTIFICATION</scope>
    <source>
        <tissue evidence="4">Tentacle</tissue>
    </source>
</reference>
<dbReference type="AlphaFoldDB" id="A0A6P8HD43"/>
<dbReference type="SMART" id="SM00443">
    <property type="entry name" value="G_patch"/>
    <property type="match status" value="1"/>
</dbReference>
<dbReference type="PANTHER" id="PTHR23106">
    <property type="entry name" value="ANGIOGENIC FACTOR WITH G PATCH AND FHA DOMAINS 1"/>
    <property type="match status" value="1"/>
</dbReference>
<dbReference type="OrthoDB" id="2538319at2759"/>
<dbReference type="PANTHER" id="PTHR23106:SF24">
    <property type="entry name" value="ANGIOGENIC FACTOR WITH G PATCH AND FHA DOMAINS 1"/>
    <property type="match status" value="1"/>
</dbReference>
<evidence type="ECO:0000313" key="4">
    <source>
        <dbReference type="RefSeq" id="XP_031550617.1"/>
    </source>
</evidence>
<feature type="compositionally biased region" description="Basic and acidic residues" evidence="1">
    <location>
        <begin position="106"/>
        <end position="116"/>
    </location>
</feature>
<gene>
    <name evidence="4" type="primary">LOC116288045</name>
</gene>
<dbReference type="Proteomes" id="UP000515163">
    <property type="component" value="Unplaced"/>
</dbReference>
<dbReference type="RefSeq" id="XP_031550617.1">
    <property type="nucleotide sequence ID" value="XM_031694757.1"/>
</dbReference>
<dbReference type="InterPro" id="IPR000467">
    <property type="entry name" value="G_patch_dom"/>
</dbReference>
<feature type="domain" description="G-patch" evidence="2">
    <location>
        <begin position="104"/>
        <end position="143"/>
    </location>
</feature>
<organism evidence="3 4">
    <name type="scientific">Actinia tenebrosa</name>
    <name type="common">Australian red waratah sea anemone</name>
    <dbReference type="NCBI Taxonomy" id="6105"/>
    <lineage>
        <taxon>Eukaryota</taxon>
        <taxon>Metazoa</taxon>
        <taxon>Cnidaria</taxon>
        <taxon>Anthozoa</taxon>
        <taxon>Hexacorallia</taxon>
        <taxon>Actiniaria</taxon>
        <taxon>Actiniidae</taxon>
        <taxon>Actinia</taxon>
    </lineage>
</organism>
<keyword evidence="3" id="KW-1185">Reference proteome</keyword>